<sequence length="136" mass="14540">MPATTTTSSSSPVADTAKTSPLSVQRPVVRKRKLSEASAASPTSLDDVSSSNITGERVISPKKKFKAEDRASGNLNKWESHVVSSIANSLDLDVMAYEDSDKDTNFSPEADPNAFSAAPMGDLAADEMHIFLYFLA</sequence>
<accession>A0A976FPV0</accession>
<dbReference type="RefSeq" id="XP_067820242.1">
    <property type="nucleotide sequence ID" value="XM_067967729.1"/>
</dbReference>
<name>A0A976FPV0_BRELC</name>
<dbReference type="Proteomes" id="UP000294530">
    <property type="component" value="Unassembled WGS sequence"/>
</dbReference>
<feature type="region of interest" description="Disordered" evidence="1">
    <location>
        <begin position="1"/>
        <end position="53"/>
    </location>
</feature>
<keyword evidence="3" id="KW-1185">Reference proteome</keyword>
<dbReference type="GeneID" id="94353400"/>
<evidence type="ECO:0000256" key="1">
    <source>
        <dbReference type="SAM" id="MobiDB-lite"/>
    </source>
</evidence>
<evidence type="ECO:0000313" key="2">
    <source>
        <dbReference type="EMBL" id="TDH70743.1"/>
    </source>
</evidence>
<protein>
    <submittedName>
        <fullName evidence="2">Uncharacterized protein</fullName>
    </submittedName>
</protein>
<feature type="compositionally biased region" description="Polar residues" evidence="1">
    <location>
        <begin position="38"/>
        <end position="53"/>
    </location>
</feature>
<dbReference type="OrthoDB" id="121226at2759"/>
<dbReference type="KEGG" id="blac:94353400"/>
<proteinExistence type="predicted"/>
<feature type="compositionally biased region" description="Low complexity" evidence="1">
    <location>
        <begin position="1"/>
        <end position="11"/>
    </location>
</feature>
<evidence type="ECO:0000313" key="3">
    <source>
        <dbReference type="Proteomes" id="UP000294530"/>
    </source>
</evidence>
<dbReference type="AlphaFoldDB" id="A0A976FPV0"/>
<gene>
    <name evidence="2" type="ORF">CCR75_009690</name>
</gene>
<comment type="caution">
    <text evidence="2">The sequence shown here is derived from an EMBL/GenBank/DDBJ whole genome shotgun (WGS) entry which is preliminary data.</text>
</comment>
<organism evidence="2 3">
    <name type="scientific">Bremia lactucae</name>
    <name type="common">Lettuce downy mildew</name>
    <dbReference type="NCBI Taxonomy" id="4779"/>
    <lineage>
        <taxon>Eukaryota</taxon>
        <taxon>Sar</taxon>
        <taxon>Stramenopiles</taxon>
        <taxon>Oomycota</taxon>
        <taxon>Peronosporomycetes</taxon>
        <taxon>Peronosporales</taxon>
        <taxon>Peronosporaceae</taxon>
        <taxon>Bremia</taxon>
    </lineage>
</organism>
<dbReference type="EMBL" id="SHOA02000001">
    <property type="protein sequence ID" value="TDH70743.1"/>
    <property type="molecule type" value="Genomic_DNA"/>
</dbReference>
<reference evidence="2 3" key="1">
    <citation type="journal article" date="2021" name="Genome Biol.">
        <title>AFLAP: assembly-free linkage analysis pipeline using k-mers from genome sequencing data.</title>
        <authorList>
            <person name="Fletcher K."/>
            <person name="Zhang L."/>
            <person name="Gil J."/>
            <person name="Han R."/>
            <person name="Cavanaugh K."/>
            <person name="Michelmore R."/>
        </authorList>
    </citation>
    <scope>NUCLEOTIDE SEQUENCE [LARGE SCALE GENOMIC DNA]</scope>
    <source>
        <strain evidence="2 3">SF5</strain>
    </source>
</reference>